<accession>A0ABP9MD58</accession>
<gene>
    <name evidence="1" type="ORF">GCM10023210_26970</name>
</gene>
<keyword evidence="2" id="KW-1185">Reference proteome</keyword>
<name>A0ABP9MD58_9FLAO</name>
<comment type="caution">
    <text evidence="1">The sequence shown here is derived from an EMBL/GenBank/DDBJ whole genome shotgun (WGS) entry which is preliminary data.</text>
</comment>
<organism evidence="1 2">
    <name type="scientific">Chryseobacterium ginsengisoli</name>
    <dbReference type="NCBI Taxonomy" id="363853"/>
    <lineage>
        <taxon>Bacteria</taxon>
        <taxon>Pseudomonadati</taxon>
        <taxon>Bacteroidota</taxon>
        <taxon>Flavobacteriia</taxon>
        <taxon>Flavobacteriales</taxon>
        <taxon>Weeksellaceae</taxon>
        <taxon>Chryseobacterium group</taxon>
        <taxon>Chryseobacterium</taxon>
    </lineage>
</organism>
<protein>
    <submittedName>
        <fullName evidence="1">Uncharacterized protein</fullName>
    </submittedName>
</protein>
<dbReference type="RefSeq" id="WP_345204961.1">
    <property type="nucleotide sequence ID" value="NZ_BAABHX010000004.1"/>
</dbReference>
<dbReference type="EMBL" id="BAABHX010000004">
    <property type="protein sequence ID" value="GAA5094888.1"/>
    <property type="molecule type" value="Genomic_DNA"/>
</dbReference>
<evidence type="ECO:0000313" key="1">
    <source>
        <dbReference type="EMBL" id="GAA5094888.1"/>
    </source>
</evidence>
<dbReference type="Proteomes" id="UP001500353">
    <property type="component" value="Unassembled WGS sequence"/>
</dbReference>
<reference evidence="2" key="1">
    <citation type="journal article" date="2019" name="Int. J. Syst. Evol. Microbiol.">
        <title>The Global Catalogue of Microorganisms (GCM) 10K type strain sequencing project: providing services to taxonomists for standard genome sequencing and annotation.</title>
        <authorList>
            <consortium name="The Broad Institute Genomics Platform"/>
            <consortium name="The Broad Institute Genome Sequencing Center for Infectious Disease"/>
            <person name="Wu L."/>
            <person name="Ma J."/>
        </authorList>
    </citation>
    <scope>NUCLEOTIDE SEQUENCE [LARGE SCALE GENOMIC DNA]</scope>
    <source>
        <strain evidence="2">JCM 18019</strain>
    </source>
</reference>
<evidence type="ECO:0000313" key="2">
    <source>
        <dbReference type="Proteomes" id="UP001500353"/>
    </source>
</evidence>
<proteinExistence type="predicted"/>
<sequence length="306" mass="35792">MKSLILVISLLFINIGCSQNKKDNNITKQNKSMKTKYMLNYSIPYPAEILINDMVAEIDLNQPPYPPCNLNEFLIPNDVQNIKIKIYSPNKEINSITNKLIKEVNNELAIYEYIYENEDIKEMKLIQKISFSEVNTPLPFIEQSWNINLKKKNSQCDLNDFLDLRNLDQDILLKDVINKFNELRGYLNSGDVNRFMIEISNSNQIYFESNDFNEAEKKEFKKNQFVTYSKQKNTILPIENYKLRILGNGKLISLERTDRAYLGQGVLMGIDKLNKNFFPNYIMLGISKKDNKLQVFKINSFEEGFE</sequence>